<organism evidence="3 4">
    <name type="scientific">Rhizocola hellebori</name>
    <dbReference type="NCBI Taxonomy" id="1392758"/>
    <lineage>
        <taxon>Bacteria</taxon>
        <taxon>Bacillati</taxon>
        <taxon>Actinomycetota</taxon>
        <taxon>Actinomycetes</taxon>
        <taxon>Micromonosporales</taxon>
        <taxon>Micromonosporaceae</taxon>
        <taxon>Rhizocola</taxon>
    </lineage>
</organism>
<dbReference type="Gene3D" id="3.40.630.30">
    <property type="match status" value="1"/>
</dbReference>
<dbReference type="GO" id="GO:0016747">
    <property type="term" value="F:acyltransferase activity, transferring groups other than amino-acyl groups"/>
    <property type="evidence" value="ECO:0007669"/>
    <property type="project" value="InterPro"/>
</dbReference>
<dbReference type="PROSITE" id="PS51186">
    <property type="entry name" value="GNAT"/>
    <property type="match status" value="1"/>
</dbReference>
<dbReference type="Proteomes" id="UP000612899">
    <property type="component" value="Unassembled WGS sequence"/>
</dbReference>
<dbReference type="CDD" id="cd04301">
    <property type="entry name" value="NAT_SF"/>
    <property type="match status" value="1"/>
</dbReference>
<sequence>MTLWRVRATVDDRPGFLAVLTASLALRSINILAVQVHTTETGAVDDFLLDAPDGLDDDELLAAIERGRGRNAWVTRTDAYDLVDPPTHMASLAARVTADPTLLGQALSDLLGGCLVQHDPDTSITGQGSNVMRMADPNGGGMIILTRLAPSFTPAEFARAQGLVEVARSALARRLSVVTVLLGDGAELQVRPASSSDLPALLEMHARCGEHSLYRRYFAGTRGPSRQQLERLLRPARGSALVAEDADGRLVALANLIGEGEQAEAALLVEDAWQRRGIGTGMLRRLIALAQPSGFRAVVLHTHADNEPMLRTVRRMPQTAALDVDGAVVSATLIVTELPAGAVR</sequence>
<accession>A0A8J3VG34</accession>
<reference evidence="3" key="1">
    <citation type="submission" date="2021-01" db="EMBL/GenBank/DDBJ databases">
        <title>Whole genome shotgun sequence of Rhizocola hellebori NBRC 109834.</title>
        <authorList>
            <person name="Komaki H."/>
            <person name="Tamura T."/>
        </authorList>
    </citation>
    <scope>NUCLEOTIDE SEQUENCE</scope>
    <source>
        <strain evidence="3">NBRC 109834</strain>
    </source>
</reference>
<dbReference type="AlphaFoldDB" id="A0A8J3VG34"/>
<dbReference type="InterPro" id="IPR002912">
    <property type="entry name" value="ACT_dom"/>
</dbReference>
<dbReference type="Pfam" id="PF01842">
    <property type="entry name" value="ACT"/>
    <property type="match status" value="1"/>
</dbReference>
<dbReference type="EMBL" id="BONY01000014">
    <property type="protein sequence ID" value="GIH04707.1"/>
    <property type="molecule type" value="Genomic_DNA"/>
</dbReference>
<evidence type="ECO:0000313" key="3">
    <source>
        <dbReference type="EMBL" id="GIH04707.1"/>
    </source>
</evidence>
<evidence type="ECO:0000259" key="1">
    <source>
        <dbReference type="PROSITE" id="PS51186"/>
    </source>
</evidence>
<dbReference type="InterPro" id="IPR016181">
    <property type="entry name" value="Acyl_CoA_acyltransferase"/>
</dbReference>
<dbReference type="SUPFAM" id="SSF55729">
    <property type="entry name" value="Acyl-CoA N-acyltransferases (Nat)"/>
    <property type="match status" value="1"/>
</dbReference>
<dbReference type="InterPro" id="IPR045865">
    <property type="entry name" value="ACT-like_dom_sf"/>
</dbReference>
<keyword evidence="4" id="KW-1185">Reference proteome</keyword>
<name>A0A8J3VG34_9ACTN</name>
<feature type="domain" description="ACT" evidence="2">
    <location>
        <begin position="5"/>
        <end position="79"/>
    </location>
</feature>
<evidence type="ECO:0000313" key="4">
    <source>
        <dbReference type="Proteomes" id="UP000612899"/>
    </source>
</evidence>
<dbReference type="PROSITE" id="PS51671">
    <property type="entry name" value="ACT"/>
    <property type="match status" value="1"/>
</dbReference>
<evidence type="ECO:0008006" key="5">
    <source>
        <dbReference type="Google" id="ProtNLM"/>
    </source>
</evidence>
<dbReference type="RefSeq" id="WP_203908580.1">
    <property type="nucleotide sequence ID" value="NZ_BONY01000014.1"/>
</dbReference>
<dbReference type="InterPro" id="IPR000182">
    <property type="entry name" value="GNAT_dom"/>
</dbReference>
<feature type="domain" description="N-acetyltransferase" evidence="1">
    <location>
        <begin position="188"/>
        <end position="344"/>
    </location>
</feature>
<protein>
    <recommendedName>
        <fullName evidence="5">GNAT family N-acetyltransferase</fullName>
    </recommendedName>
</protein>
<dbReference type="Pfam" id="PF00583">
    <property type="entry name" value="Acetyltransf_1"/>
    <property type="match status" value="1"/>
</dbReference>
<dbReference type="PANTHER" id="PTHR43072">
    <property type="entry name" value="N-ACETYLTRANSFERASE"/>
    <property type="match status" value="1"/>
</dbReference>
<dbReference type="SUPFAM" id="SSF55021">
    <property type="entry name" value="ACT-like"/>
    <property type="match status" value="1"/>
</dbReference>
<proteinExistence type="predicted"/>
<dbReference type="Gene3D" id="3.30.70.260">
    <property type="match status" value="1"/>
</dbReference>
<dbReference type="CDD" id="cd02116">
    <property type="entry name" value="ACT"/>
    <property type="match status" value="1"/>
</dbReference>
<comment type="caution">
    <text evidence="3">The sequence shown here is derived from an EMBL/GenBank/DDBJ whole genome shotgun (WGS) entry which is preliminary data.</text>
</comment>
<evidence type="ECO:0000259" key="2">
    <source>
        <dbReference type="PROSITE" id="PS51671"/>
    </source>
</evidence>
<gene>
    <name evidence="3" type="ORF">Rhe02_27740</name>
</gene>